<dbReference type="EMBL" id="CP008743">
    <property type="protein sequence ID" value="ARN85030.1"/>
    <property type="molecule type" value="Genomic_DNA"/>
</dbReference>
<proteinExistence type="predicted"/>
<feature type="domain" description="N-acetyltransferase" evidence="1">
    <location>
        <begin position="11"/>
        <end position="161"/>
    </location>
</feature>
<dbReference type="Pfam" id="PF13673">
    <property type="entry name" value="Acetyltransf_10"/>
    <property type="match status" value="1"/>
</dbReference>
<dbReference type="STRING" id="1414854.GQ61_06690"/>
<dbReference type="GO" id="GO:0016747">
    <property type="term" value="F:acyltransferase activity, transferring groups other than amino-acyl groups"/>
    <property type="evidence" value="ECO:0007669"/>
    <property type="project" value="InterPro"/>
</dbReference>
<name>A0A1W6N571_9PROT</name>
<dbReference type="SUPFAM" id="SSF55729">
    <property type="entry name" value="Acyl-CoA N-acyltransferases (Nat)"/>
    <property type="match status" value="1"/>
</dbReference>
<dbReference type="RefSeq" id="WP_085784542.1">
    <property type="nucleotide sequence ID" value="NZ_CP008743.1"/>
</dbReference>
<reference evidence="2 3" key="1">
    <citation type="submission" date="2014-06" db="EMBL/GenBank/DDBJ databases">
        <title>The genome of the endonuclear symbiont Nucleicultrix amoebiphila.</title>
        <authorList>
            <person name="Schulz F."/>
            <person name="Horn M."/>
        </authorList>
    </citation>
    <scope>NUCLEOTIDE SEQUENCE [LARGE SCALE GENOMIC DNA]</scope>
    <source>
        <strain evidence="2 3">FS5</strain>
    </source>
</reference>
<organism evidence="2 3">
    <name type="scientific">Candidatus Nucleicultrix amoebiphila FS5</name>
    <dbReference type="NCBI Taxonomy" id="1414854"/>
    <lineage>
        <taxon>Bacteria</taxon>
        <taxon>Pseudomonadati</taxon>
        <taxon>Pseudomonadota</taxon>
        <taxon>Alphaproteobacteria</taxon>
        <taxon>Holosporales</taxon>
        <taxon>Candidatus Nucleicultricaceae</taxon>
        <taxon>Candidatus Nucleicultrix</taxon>
    </lineage>
</organism>
<evidence type="ECO:0000313" key="2">
    <source>
        <dbReference type="EMBL" id="ARN85030.1"/>
    </source>
</evidence>
<accession>A0A1W6N571</accession>
<dbReference type="PROSITE" id="PS51186">
    <property type="entry name" value="GNAT"/>
    <property type="match status" value="1"/>
</dbReference>
<sequence length="162" mass="19001">MNPPLPHQQRFNYRPITPKDLPLINTIIYEGKKYWGYAEEDVQRYMKAVGIYDENYFQNGFGFILEREAETVGFYLFKTDEDPIHLNHFHLNTKFIGQGYGRLLWGHCIAEAKKKRWKEFTFWSDPNSFGFYTRMGALKIGDLPMITVPGKMAPIMQYSLGS</sequence>
<dbReference type="AlphaFoldDB" id="A0A1W6N571"/>
<dbReference type="KEGG" id="naf:GQ61_06690"/>
<dbReference type="Gene3D" id="3.40.630.30">
    <property type="match status" value="1"/>
</dbReference>
<dbReference type="CDD" id="cd04301">
    <property type="entry name" value="NAT_SF"/>
    <property type="match status" value="1"/>
</dbReference>
<keyword evidence="3" id="KW-1185">Reference proteome</keyword>
<dbReference type="InterPro" id="IPR016181">
    <property type="entry name" value="Acyl_CoA_acyltransferase"/>
</dbReference>
<evidence type="ECO:0000313" key="3">
    <source>
        <dbReference type="Proteomes" id="UP000237351"/>
    </source>
</evidence>
<dbReference type="OrthoDB" id="9805924at2"/>
<dbReference type="Proteomes" id="UP000237351">
    <property type="component" value="Chromosome"/>
</dbReference>
<dbReference type="InterPro" id="IPR000182">
    <property type="entry name" value="GNAT_dom"/>
</dbReference>
<evidence type="ECO:0000259" key="1">
    <source>
        <dbReference type="PROSITE" id="PS51186"/>
    </source>
</evidence>
<gene>
    <name evidence="2" type="ORF">GQ61_06690</name>
</gene>
<protein>
    <recommendedName>
        <fullName evidence="1">N-acetyltransferase domain-containing protein</fullName>
    </recommendedName>
</protein>